<sequence length="64" mass="7568">MSWRQIEIQFLIRQGGRVFNVIKSILHTILTFDHPQSIIRQWIQPIRNYNSSPGFQNLARNMTG</sequence>
<proteinExistence type="predicted"/>
<name>A0AB33EFZ8_9PSED</name>
<organism evidence="1 2">
    <name type="scientific">Pseudomonas frederiksbergensis</name>
    <dbReference type="NCBI Taxonomy" id="104087"/>
    <lineage>
        <taxon>Bacteria</taxon>
        <taxon>Pseudomonadati</taxon>
        <taxon>Pseudomonadota</taxon>
        <taxon>Gammaproteobacteria</taxon>
        <taxon>Pseudomonadales</taxon>
        <taxon>Pseudomonadaceae</taxon>
        <taxon>Pseudomonas</taxon>
    </lineage>
</organism>
<evidence type="ECO:0008006" key="3">
    <source>
        <dbReference type="Google" id="ProtNLM"/>
    </source>
</evidence>
<dbReference type="EMBL" id="CP023466">
    <property type="protein sequence ID" value="ATE77771.1"/>
    <property type="molecule type" value="Genomic_DNA"/>
</dbReference>
<evidence type="ECO:0000313" key="2">
    <source>
        <dbReference type="Proteomes" id="UP000218385"/>
    </source>
</evidence>
<dbReference type="AlphaFoldDB" id="A0AB33EFZ8"/>
<reference evidence="1 2" key="1">
    <citation type="submission" date="2017-09" db="EMBL/GenBank/DDBJ databases">
        <title>Complete Genome sequence of Lysobacter capsici KNU-15.</title>
        <authorList>
            <person name="Kim M.-C."/>
            <person name="Yi H."/>
            <person name="Lee D.-W."/>
            <person name="Shin J.-H."/>
        </authorList>
    </citation>
    <scope>NUCLEOTIDE SEQUENCE [LARGE SCALE GENOMIC DNA]</scope>
    <source>
        <strain evidence="1 2">KNU-15</strain>
    </source>
</reference>
<dbReference type="Proteomes" id="UP000218385">
    <property type="component" value="Chromosome"/>
</dbReference>
<protein>
    <recommendedName>
        <fullName evidence="3">Transposase</fullName>
    </recommendedName>
</protein>
<gene>
    <name evidence="1" type="ORF">CNN82_15520</name>
</gene>
<accession>A0AB33EFZ8</accession>
<evidence type="ECO:0000313" key="1">
    <source>
        <dbReference type="EMBL" id="ATE77771.1"/>
    </source>
</evidence>